<dbReference type="KEGG" id="mmuc:C1S78_001250"/>
<evidence type="ECO:0000256" key="3">
    <source>
        <dbReference type="ARBA" id="ARBA00022676"/>
    </source>
</evidence>
<evidence type="ECO:0000256" key="5">
    <source>
        <dbReference type="ARBA" id="ARBA00023316"/>
    </source>
</evidence>
<dbReference type="RefSeq" id="WP_082371118.1">
    <property type="nucleotide sequence ID" value="NZ_ANBS01000071.1"/>
</dbReference>
<reference evidence="7 9" key="3">
    <citation type="journal article" date="2019" name="Sci. Rep.">
        <title>Insight into the biology of Mycobacterium mucogenicum and Mycobacterium neoaurum clade members.</title>
        <authorList>
            <person name="Behra P.R.K."/>
            <person name="Pettersson B.M.F."/>
            <person name="Ramesh M."/>
            <person name="Dasgupta S."/>
            <person name="Kirsebom L.A."/>
        </authorList>
    </citation>
    <scope>NUCLEOTIDE SEQUENCE [LARGE SCALE GENOMIC DNA]</scope>
    <source>
        <strain evidence="7 9">DSM 44124</strain>
    </source>
</reference>
<reference evidence="8" key="1">
    <citation type="submission" date="2018-01" db="EMBL/GenBank/DDBJ databases">
        <title>Comparative genomics of Mycobacterium mucogenicum and Mycobacterium neoaurum clade members emphasizing tRNA and non-coding RNA.</title>
        <authorList>
            <person name="Behra P.R.K."/>
            <person name="Pettersson B.M.F."/>
            <person name="Das S."/>
            <person name="Dasgupta S."/>
            <person name="Kirsebom L.A."/>
        </authorList>
    </citation>
    <scope>NUCLEOTIDE SEQUENCE</scope>
    <source>
        <strain evidence="8">DSM 44124</strain>
    </source>
</reference>
<evidence type="ECO:0000256" key="6">
    <source>
        <dbReference type="SAM" id="MobiDB-lite"/>
    </source>
</evidence>
<evidence type="ECO:0000313" key="7">
    <source>
        <dbReference type="EMBL" id="QPG69698.1"/>
    </source>
</evidence>
<dbReference type="Proteomes" id="UP000309231">
    <property type="component" value="Chromosome"/>
</dbReference>
<evidence type="ECO:0000313" key="8">
    <source>
        <dbReference type="EMBL" id="TLH51160.1"/>
    </source>
</evidence>
<dbReference type="GeneID" id="76723507"/>
<keyword evidence="9" id="KW-1185">Reference proteome</keyword>
<proteinExistence type="inferred from homology"/>
<dbReference type="AlphaFoldDB" id="A0A8H2JA20"/>
<reference evidence="7 9" key="2">
    <citation type="journal article" date="2019" name="BMC Evol. Biol.">
        <title>Comparative genomics of Mycobacterium mucogenicum and Mycobacterium neoaurum clade members emphasizing tRNA and non-coding RNA.</title>
        <authorList>
            <person name="Behra P.R.K."/>
            <person name="Pettersson B.M.F."/>
            <person name="Das S."/>
            <person name="Dasgupta S."/>
            <person name="Kirsebom L.A."/>
        </authorList>
    </citation>
    <scope>NUCLEOTIDE SEQUENCE [LARGE SCALE GENOMIC DNA]</scope>
    <source>
        <strain evidence="7 9">DSM 44124</strain>
    </source>
</reference>
<keyword evidence="5" id="KW-0961">Cell wall biogenesis/degradation</keyword>
<sequence length="384" mass="42174">MSNLSDTRLARQQAGEAASDDGSAPGTALLIVVTFNSFDQLPDIAESVRFFVEAHPGNHAAVIENSLDQRVAETIRATCSSDRALVHVAAHNEGFSHGVNLGFALAQCKWGRFDVVALMNPDIVAGGRVVTELVQRSSIEVVENVGVWGPTLRDPTGAIDRGCARRVWNRRRLFSHIIGYPKFAQLLGTPSQNLSEHEIDCDQRELAMVGGALMCINGKVFDSGLDTRLPMYLEDQEICMRARRHGYTAHVHSDLSAVHIGGVSRKSFSKHERALRIMELVEAPVQCMHRLQGYGLFWLRLTVFVGGAARLAAVIPAAVIKVSGMNVPLSDASTWIANQLRLAWWYMIWAVCGTFHTTDISLDDYVQSFDSKTHVQPDMAPAAN</sequence>
<comment type="pathway">
    <text evidence="1">Cell wall biogenesis; cell wall polysaccharide biosynthesis.</text>
</comment>
<gene>
    <name evidence="7" type="ORF">C1S78_001250</name>
    <name evidence="8" type="ORF">C1S78_01260</name>
</gene>
<comment type="similarity">
    <text evidence="2">Belongs to the glycosyltransferase 2 family.</text>
</comment>
<dbReference type="Pfam" id="PF13641">
    <property type="entry name" value="Glyco_tranf_2_3"/>
    <property type="match status" value="1"/>
</dbReference>
<accession>A0A8H2JA20</accession>
<evidence type="ECO:0000256" key="1">
    <source>
        <dbReference type="ARBA" id="ARBA00004776"/>
    </source>
</evidence>
<evidence type="ECO:0000256" key="2">
    <source>
        <dbReference type="ARBA" id="ARBA00006739"/>
    </source>
</evidence>
<evidence type="ECO:0000256" key="4">
    <source>
        <dbReference type="ARBA" id="ARBA00022679"/>
    </source>
</evidence>
<evidence type="ECO:0000313" key="9">
    <source>
        <dbReference type="Proteomes" id="UP000309231"/>
    </source>
</evidence>
<dbReference type="EMBL" id="CP062008">
    <property type="protein sequence ID" value="QPG69698.1"/>
    <property type="molecule type" value="Genomic_DNA"/>
</dbReference>
<dbReference type="GO" id="GO:0016757">
    <property type="term" value="F:glycosyltransferase activity"/>
    <property type="evidence" value="ECO:0007669"/>
    <property type="project" value="UniProtKB-KW"/>
</dbReference>
<dbReference type="GO" id="GO:0071555">
    <property type="term" value="P:cell wall organization"/>
    <property type="evidence" value="ECO:0007669"/>
    <property type="project" value="UniProtKB-KW"/>
</dbReference>
<keyword evidence="3" id="KW-0328">Glycosyltransferase</keyword>
<dbReference type="Gene3D" id="3.90.550.10">
    <property type="entry name" value="Spore Coat Polysaccharide Biosynthesis Protein SpsA, Chain A"/>
    <property type="match status" value="1"/>
</dbReference>
<feature type="region of interest" description="Disordered" evidence="6">
    <location>
        <begin position="1"/>
        <end position="22"/>
    </location>
</feature>
<dbReference type="InterPro" id="IPR029044">
    <property type="entry name" value="Nucleotide-diphossugar_trans"/>
</dbReference>
<dbReference type="PANTHER" id="PTHR43179:SF12">
    <property type="entry name" value="GALACTOFURANOSYLTRANSFERASE GLFT2"/>
    <property type="match status" value="1"/>
</dbReference>
<keyword evidence="4 8" id="KW-0808">Transferase</keyword>
<dbReference type="EMBL" id="POTL01000001">
    <property type="protein sequence ID" value="TLH51160.1"/>
    <property type="molecule type" value="Genomic_DNA"/>
</dbReference>
<name>A0A8H2JA20_MYCMU</name>
<dbReference type="PANTHER" id="PTHR43179">
    <property type="entry name" value="RHAMNOSYLTRANSFERASE WBBL"/>
    <property type="match status" value="1"/>
</dbReference>
<protein>
    <submittedName>
        <fullName evidence="8">Glycosyltransferase family 2 protein</fullName>
    </submittedName>
</protein>
<organism evidence="8">
    <name type="scientific">Mycolicibacterium mucogenicum DSM 44124</name>
    <dbReference type="NCBI Taxonomy" id="1226753"/>
    <lineage>
        <taxon>Bacteria</taxon>
        <taxon>Bacillati</taxon>
        <taxon>Actinomycetota</taxon>
        <taxon>Actinomycetes</taxon>
        <taxon>Mycobacteriales</taxon>
        <taxon>Mycobacteriaceae</taxon>
        <taxon>Mycolicibacterium</taxon>
    </lineage>
</organism>
<dbReference type="SUPFAM" id="SSF53448">
    <property type="entry name" value="Nucleotide-diphospho-sugar transferases"/>
    <property type="match status" value="1"/>
</dbReference>